<evidence type="ECO:0000256" key="1">
    <source>
        <dbReference type="ARBA" id="ARBA00022434"/>
    </source>
</evidence>
<dbReference type="Proteomes" id="UP000295832">
    <property type="component" value="Unassembled WGS sequence"/>
</dbReference>
<comment type="caution">
    <text evidence="7">The sequence shown here is derived from an EMBL/GenBank/DDBJ whole genome shotgun (WGS) entry which is preliminary data.</text>
</comment>
<dbReference type="GO" id="GO:0006879">
    <property type="term" value="P:intracellular iron ion homeostasis"/>
    <property type="evidence" value="ECO:0007669"/>
    <property type="project" value="UniProtKB-KW"/>
</dbReference>
<gene>
    <name evidence="7" type="ORF">C7959_10341</name>
</gene>
<evidence type="ECO:0000256" key="3">
    <source>
        <dbReference type="ARBA" id="ARBA00023004"/>
    </source>
</evidence>
<reference evidence="7 8" key="1">
    <citation type="submission" date="2019-03" db="EMBL/GenBank/DDBJ databases">
        <title>Subsurface microbial communities from deep shales in Ohio and West Virginia, USA.</title>
        <authorList>
            <person name="Wrighton K."/>
        </authorList>
    </citation>
    <scope>NUCLEOTIDE SEQUENCE [LARGE SCALE GENOMIC DNA]</scope>
    <source>
        <strain evidence="7 8">MSL 6dP</strain>
    </source>
</reference>
<keyword evidence="1" id="KW-0409">Iron storage</keyword>
<dbReference type="STRING" id="926561.GCA_000379025_01722"/>
<evidence type="ECO:0000256" key="2">
    <source>
        <dbReference type="ARBA" id="ARBA00022723"/>
    </source>
</evidence>
<evidence type="ECO:0008006" key="9">
    <source>
        <dbReference type="Google" id="ProtNLM"/>
    </source>
</evidence>
<proteinExistence type="predicted"/>
<keyword evidence="2" id="KW-0479">Metal-binding</keyword>
<dbReference type="InterPro" id="IPR030907">
    <property type="entry name" value="Ferrit_encaps"/>
</dbReference>
<dbReference type="NCBIfam" id="TIGR04535">
    <property type="entry name" value="ferrit_encaps"/>
    <property type="match status" value="1"/>
</dbReference>
<comment type="subcellular location">
    <subcellularLocation>
        <location evidence="4">Encapsulin nanocompartment</location>
    </subcellularLocation>
</comment>
<dbReference type="AlphaFoldDB" id="A0A4R8HBI2"/>
<dbReference type="Gene3D" id="6.10.140.1960">
    <property type="match status" value="1"/>
</dbReference>
<dbReference type="InterPro" id="IPR009078">
    <property type="entry name" value="Ferritin-like_SF"/>
</dbReference>
<dbReference type="GO" id="GO:0046872">
    <property type="term" value="F:metal ion binding"/>
    <property type="evidence" value="ECO:0007669"/>
    <property type="project" value="UniProtKB-KW"/>
</dbReference>
<keyword evidence="5" id="KW-1284">Encapsulin nanocompartment</keyword>
<keyword evidence="8" id="KW-1185">Reference proteome</keyword>
<dbReference type="SUPFAM" id="SSF47240">
    <property type="entry name" value="Ferritin-like"/>
    <property type="match status" value="1"/>
</dbReference>
<dbReference type="GO" id="GO:0004322">
    <property type="term" value="F:ferroxidase activity"/>
    <property type="evidence" value="ECO:0007669"/>
    <property type="project" value="InterPro"/>
</dbReference>
<evidence type="ECO:0000256" key="5">
    <source>
        <dbReference type="ARBA" id="ARBA00033787"/>
    </source>
</evidence>
<feature type="region of interest" description="Disordered" evidence="6">
    <location>
        <begin position="96"/>
        <end position="117"/>
    </location>
</feature>
<keyword evidence="3" id="KW-0408">Iron</keyword>
<accession>A0A4R8HBI2</accession>
<evidence type="ECO:0000313" key="8">
    <source>
        <dbReference type="Proteomes" id="UP000295832"/>
    </source>
</evidence>
<dbReference type="InterPro" id="IPR054581">
    <property type="entry name" value="EncFtn-like"/>
</dbReference>
<organism evidence="7 8">
    <name type="scientific">Orenia marismortui</name>
    <dbReference type="NCBI Taxonomy" id="46469"/>
    <lineage>
        <taxon>Bacteria</taxon>
        <taxon>Bacillati</taxon>
        <taxon>Bacillota</taxon>
        <taxon>Clostridia</taxon>
        <taxon>Halanaerobiales</taxon>
        <taxon>Halobacteroidaceae</taxon>
        <taxon>Orenia</taxon>
    </lineage>
</organism>
<dbReference type="Pfam" id="PF22277">
    <property type="entry name" value="EncFtn-like"/>
    <property type="match status" value="1"/>
</dbReference>
<dbReference type="EMBL" id="SOEG01000003">
    <property type="protein sequence ID" value="TDX53189.1"/>
    <property type="molecule type" value="Genomic_DNA"/>
</dbReference>
<protein>
    <recommendedName>
        <fullName evidence="9">Ferritin</fullName>
    </recommendedName>
</protein>
<dbReference type="GO" id="GO:0140737">
    <property type="term" value="C:encapsulin nanocompartment"/>
    <property type="evidence" value="ECO:0007669"/>
    <property type="project" value="UniProtKB-SubCell"/>
</dbReference>
<dbReference type="RefSeq" id="WP_134114795.1">
    <property type="nucleotide sequence ID" value="NZ_SOEG01000003.1"/>
</dbReference>
<evidence type="ECO:0000256" key="6">
    <source>
        <dbReference type="SAM" id="MobiDB-lite"/>
    </source>
</evidence>
<sequence>MASEGYHETNLPEEVKEFHRMIQSVIEEMEAVDWYKQRAAATSDPQLKAIVEHNRDEEIEHACMGLEWLRRNYPKWDQYLREFLFTEGDITAIEDEGLDHSQSEGSLDNSLGIKGLK</sequence>
<evidence type="ECO:0000256" key="4">
    <source>
        <dbReference type="ARBA" id="ARBA00033738"/>
    </source>
</evidence>
<evidence type="ECO:0000313" key="7">
    <source>
        <dbReference type="EMBL" id="TDX53189.1"/>
    </source>
</evidence>
<name>A0A4R8HBI2_9FIRM</name>